<sequence length="34" mass="3567">MRKVVVIGGGTGNFTVLKGLKNFNLDLCAIVSMA</sequence>
<organism evidence="1 2">
    <name type="scientific">Aerophobetes bacterium</name>
    <dbReference type="NCBI Taxonomy" id="2030807"/>
    <lineage>
        <taxon>Bacteria</taxon>
        <taxon>Candidatus Aerophobota</taxon>
    </lineage>
</organism>
<dbReference type="SUPFAM" id="SSF142338">
    <property type="entry name" value="CofD-like"/>
    <property type="match status" value="1"/>
</dbReference>
<dbReference type="AlphaFoldDB" id="A0A2A4YEH8"/>
<proteinExistence type="predicted"/>
<accession>A0A2A4YEH8</accession>
<dbReference type="EMBL" id="NVUU01000068">
    <property type="protein sequence ID" value="PCI93213.1"/>
    <property type="molecule type" value="Genomic_DNA"/>
</dbReference>
<dbReference type="Proteomes" id="UP000217838">
    <property type="component" value="Unassembled WGS sequence"/>
</dbReference>
<feature type="non-terminal residue" evidence="1">
    <location>
        <position position="34"/>
    </location>
</feature>
<comment type="caution">
    <text evidence="1">The sequence shown here is derived from an EMBL/GenBank/DDBJ whole genome shotgun (WGS) entry which is preliminary data.</text>
</comment>
<dbReference type="InterPro" id="IPR038136">
    <property type="entry name" value="CofD-like_dom_sf"/>
</dbReference>
<protein>
    <submittedName>
        <fullName evidence="1">Uncharacterized protein</fullName>
    </submittedName>
</protein>
<dbReference type="Gene3D" id="3.40.50.10680">
    <property type="entry name" value="CofD-like domains"/>
    <property type="match status" value="1"/>
</dbReference>
<evidence type="ECO:0000313" key="1">
    <source>
        <dbReference type="EMBL" id="PCI93213.1"/>
    </source>
</evidence>
<evidence type="ECO:0000313" key="2">
    <source>
        <dbReference type="Proteomes" id="UP000217838"/>
    </source>
</evidence>
<reference evidence="2" key="1">
    <citation type="submission" date="2017-08" db="EMBL/GenBank/DDBJ databases">
        <title>A dynamic microbial community with high functional redundancy inhabits the cold, oxic subseafloor aquifer.</title>
        <authorList>
            <person name="Tully B.J."/>
            <person name="Wheat C.G."/>
            <person name="Glazer B.T."/>
            <person name="Huber J.A."/>
        </authorList>
    </citation>
    <scope>NUCLEOTIDE SEQUENCE [LARGE SCALE GENOMIC DNA]</scope>
</reference>
<name>A0A2A4YEH8_UNCAE</name>
<gene>
    <name evidence="1" type="ORF">COB11_05680</name>
</gene>